<dbReference type="InParanoid" id="D3BT04"/>
<dbReference type="InterPro" id="IPR000225">
    <property type="entry name" value="Armadillo"/>
</dbReference>
<dbReference type="PANTHER" id="PTHR44329">
    <property type="entry name" value="SERINE/THREONINE-PROTEIN KINASE TNNI3K-RELATED"/>
    <property type="match status" value="1"/>
</dbReference>
<dbReference type="STRING" id="670386.D3BT04"/>
<feature type="region of interest" description="Disordered" evidence="4">
    <location>
        <begin position="531"/>
        <end position="641"/>
    </location>
</feature>
<dbReference type="EMBL" id="ADBJ01000054">
    <property type="protein sequence ID" value="EFA75619.1"/>
    <property type="molecule type" value="Genomic_DNA"/>
</dbReference>
<feature type="compositionally biased region" description="Low complexity" evidence="4">
    <location>
        <begin position="1068"/>
        <end position="1079"/>
    </location>
</feature>
<dbReference type="SUPFAM" id="SSF52058">
    <property type="entry name" value="L domain-like"/>
    <property type="match status" value="1"/>
</dbReference>
<dbReference type="InterPro" id="IPR001245">
    <property type="entry name" value="Ser-Thr/Tyr_kinase_cat_dom"/>
</dbReference>
<dbReference type="InterPro" id="IPR000719">
    <property type="entry name" value="Prot_kinase_dom"/>
</dbReference>
<dbReference type="InterPro" id="IPR051681">
    <property type="entry name" value="Ser/Thr_Kinases-Pseudokinases"/>
</dbReference>
<feature type="region of interest" description="Disordered" evidence="4">
    <location>
        <begin position="482"/>
        <end position="502"/>
    </location>
</feature>
<protein>
    <submittedName>
        <fullName evidence="6">Leucine-rich repeat-containing protein</fullName>
    </submittedName>
</protein>
<dbReference type="PROSITE" id="PS50011">
    <property type="entry name" value="PROTEIN_KINASE_DOM"/>
    <property type="match status" value="1"/>
</dbReference>
<accession>D3BT04</accession>
<dbReference type="GO" id="GO:0004674">
    <property type="term" value="F:protein serine/threonine kinase activity"/>
    <property type="evidence" value="ECO:0007669"/>
    <property type="project" value="TreeGrafter"/>
</dbReference>
<dbReference type="Pfam" id="PF07714">
    <property type="entry name" value="PK_Tyr_Ser-Thr"/>
    <property type="match status" value="1"/>
</dbReference>
<dbReference type="GeneID" id="31366594"/>
<dbReference type="SMART" id="SM00185">
    <property type="entry name" value="ARM"/>
    <property type="match status" value="8"/>
</dbReference>
<dbReference type="InterPro" id="IPR011009">
    <property type="entry name" value="Kinase-like_dom_sf"/>
</dbReference>
<dbReference type="Gene3D" id="1.10.510.10">
    <property type="entry name" value="Transferase(Phosphotransferase) domain 1"/>
    <property type="match status" value="1"/>
</dbReference>
<feature type="compositionally biased region" description="Low complexity" evidence="4">
    <location>
        <begin position="541"/>
        <end position="555"/>
    </location>
</feature>
<keyword evidence="2" id="KW-0067">ATP-binding</keyword>
<dbReference type="SUPFAM" id="SSF56112">
    <property type="entry name" value="Protein kinase-like (PK-like)"/>
    <property type="match status" value="1"/>
</dbReference>
<dbReference type="GO" id="GO:0005524">
    <property type="term" value="F:ATP binding"/>
    <property type="evidence" value="ECO:0007669"/>
    <property type="project" value="UniProtKB-KW"/>
</dbReference>
<proteinExistence type="predicted"/>
<dbReference type="InterPro" id="IPR011989">
    <property type="entry name" value="ARM-like"/>
</dbReference>
<feature type="compositionally biased region" description="Polar residues" evidence="4">
    <location>
        <begin position="614"/>
        <end position="628"/>
    </location>
</feature>
<reference evidence="6 7" key="1">
    <citation type="journal article" date="2011" name="Genome Res.">
        <title>Phylogeny-wide analysis of social amoeba genomes highlights ancient origins for complex intercellular communication.</title>
        <authorList>
            <person name="Heidel A.J."/>
            <person name="Lawal H.M."/>
            <person name="Felder M."/>
            <person name="Schilde C."/>
            <person name="Helps N.R."/>
            <person name="Tunggal B."/>
            <person name="Rivero F."/>
            <person name="John U."/>
            <person name="Schleicher M."/>
            <person name="Eichinger L."/>
            <person name="Platzer M."/>
            <person name="Noegel A.A."/>
            <person name="Schaap P."/>
            <person name="Gloeckner G."/>
        </authorList>
    </citation>
    <scope>NUCLEOTIDE SEQUENCE [LARGE SCALE GENOMIC DNA]</scope>
    <source>
        <strain evidence="7">ATCC 26659 / Pp 5 / PN500</strain>
    </source>
</reference>
<sequence length="1745" mass="192531">MSQIWSNSVAGSMTNINSAKHVHKLPASPNTQKERAITKIPITGADKITEVSTKDARNLFAKLSFPIFLDLSDSCYNIESDEFLKSCPNVLKEIYICNFNIDILSLKQFYRLNLTSNSLIEVSSIGHQSKLKRLILDKNNIVDVSLKGLNSLIYFSVANNRLASVPDLSDQKDLINIDFSNNRLQDGFEELAKLKSLEVLDLANNNIDYTTIDQFSTKFLEHLRKIKTLEYLALDGNPIEKSIPEFRLFMVNAIPKLKYFNWVAIPKEEKLRASKLEAEGFWKKDQPLVREQPPAPLVQQASQPNISSGAIPPIPMISKPTATFIQRRPNTLGGAGGTGFLIGSHLARSTDRQSSASSDTSRKIDEDLDVQLPSMEYYLNQLIQELPPAENLDFSLMLDRKIYLDALYNAIVDGSLNADLIPEDNAILESSKASAVIVPLDDVIEEEEELLQPVPETVVSVATPVLIEDETLDSPEIIQTAVSTSTSTSTSPSPTPIPQPISTAPIIRMSEEDIMASTSDQIKVISPVLSSDSRSLNHSGSVSPNTTTPLSSSPSFRPINFGAKRPASPLTKPAGSVSRSSSPLTNRATATPSPPPPTGFVAKKLEQLSKGIQGVSSTPTSNHSSKPHTPQPGTPKSDGELDINKFTMEIEKALQDIHDVSNEMTQQNQKQQEQQTTAATPSHPQTILPSLSEENLVEVSNHIPTTNIIPVQMAESEDEAEVSQITSMPVIKPSDDINTAAKKLNEMIDEYNKSEDEQQKIIENTRELTLLDLVQKFEQLRSSIGDAPPKSSTSQPSQIPWQALKSDIQIGSKLGSGSFGESFVGVAWNDPVVLKKLYTMPTNINQFKDRVSKMLDLNHENVVPIKGCYIDKNDCYLISPFVDSCTLETLLSTPRFNFSQEFICNVLLGIAKAMCFLHQHGFKHGTLSPSNILIDQSGVIHIRDYGMFNDQKIEPSKVTPYTAPELVVQESEETHDETIDQYSFGIIVWQIFQRGKQPFNGSSDIVSMLKQGYRPELTLDVPSVFDRLIRACWHQDITARPNFLTITKILGQPIPRLFSLHSKVSTPTTQIITPNTTPTGSPNVKPMSIPNKNISNLTPLSSPKLGPLSSSPKTTPLSSSPLSGSPRLNVPNKPAPVVPPIRTNSITPPTASQPPTPSLSSTKHQFSETGELKKKMNLVLDKIISMLPEESLTPKALKALENLASNQANIQHLVRASIMPHLIKTFAFNNEDINELSLNVLCQLCVYEDLSNQFVQLSGLVHIVRLMNSTNLGIAMSATKLLTALADEQNLKEIREVGGLKVLFVLLQSKNEFMQMQAVWAASRVLLDKINQYSFIEWGGIQMLLEMMNSNNQGLAMRALLAICCLITNEICQDLLLEAGVLGLLMNCLVSPSTLLRIHTLKIITNIGNQPEFRKLIVAENGISQIASQLGTSSEEENLLVLKCLNVLLAGDVDAIEQFNLSPCNAVDQLLSLFIRNQSTEILKYALTLLNHIIEHEPSRLKARKVIPFLVQQVSISETDITILIGCIQSLILFSQHASSIPIIQKTNIIEIITSLLRVNNISTKVKILQLVSAISKTGGTYLSIICNSDIIPILNDLLSSELNQMVKEQVISAISWLTASNECRDKFNQKNVLSTLINSISKSMNAELVERVLWSISFFCMDTVNQPTIRESHRVIDFIINCLGRSEEVLRTLAIKTILVLSQNEVNRPALVQAGIIPFLLSLGSSNNKPLQLASKKILSLLNN</sequence>
<keyword evidence="1" id="KW-0547">Nucleotide-binding</keyword>
<evidence type="ECO:0000256" key="4">
    <source>
        <dbReference type="SAM" id="MobiDB-lite"/>
    </source>
</evidence>
<feature type="compositionally biased region" description="Low complexity" evidence="4">
    <location>
        <begin position="665"/>
        <end position="680"/>
    </location>
</feature>
<dbReference type="FunCoup" id="D3BT04">
    <property type="interactions" value="43"/>
</dbReference>
<feature type="compositionally biased region" description="Low complexity" evidence="4">
    <location>
        <begin position="1097"/>
        <end position="1132"/>
    </location>
</feature>
<name>D3BT04_HETP5</name>
<evidence type="ECO:0000256" key="1">
    <source>
        <dbReference type="ARBA" id="ARBA00022741"/>
    </source>
</evidence>
<dbReference type="Gene3D" id="1.25.10.10">
    <property type="entry name" value="Leucine-rich Repeat Variant"/>
    <property type="match status" value="3"/>
</dbReference>
<keyword evidence="3" id="KW-0175">Coiled coil</keyword>
<dbReference type="RefSeq" id="XP_020427753.1">
    <property type="nucleotide sequence ID" value="XM_020581883.1"/>
</dbReference>
<feature type="region of interest" description="Disordered" evidence="4">
    <location>
        <begin position="663"/>
        <end position="689"/>
    </location>
</feature>
<evidence type="ECO:0000313" key="7">
    <source>
        <dbReference type="Proteomes" id="UP000001396"/>
    </source>
</evidence>
<dbReference type="Gene3D" id="3.80.10.10">
    <property type="entry name" value="Ribonuclease Inhibitor"/>
    <property type="match status" value="1"/>
</dbReference>
<evidence type="ECO:0000256" key="3">
    <source>
        <dbReference type="SAM" id="Coils"/>
    </source>
</evidence>
<keyword evidence="7" id="KW-1185">Reference proteome</keyword>
<feature type="region of interest" description="Disordered" evidence="4">
    <location>
        <begin position="1068"/>
        <end position="1169"/>
    </location>
</feature>
<dbReference type="InterPro" id="IPR016024">
    <property type="entry name" value="ARM-type_fold"/>
</dbReference>
<comment type="caution">
    <text evidence="6">The sequence shown here is derived from an EMBL/GenBank/DDBJ whole genome shotgun (WGS) entry which is preliminary data.</text>
</comment>
<dbReference type="InterPro" id="IPR032675">
    <property type="entry name" value="LRR_dom_sf"/>
</dbReference>
<feature type="domain" description="Protein kinase" evidence="5">
    <location>
        <begin position="808"/>
        <end position="1057"/>
    </location>
</feature>
<feature type="compositionally biased region" description="Polar residues" evidence="4">
    <location>
        <begin position="577"/>
        <end position="587"/>
    </location>
</feature>
<evidence type="ECO:0000259" key="5">
    <source>
        <dbReference type="PROSITE" id="PS50011"/>
    </source>
</evidence>
<feature type="compositionally biased region" description="Polar residues" evidence="4">
    <location>
        <begin position="531"/>
        <end position="540"/>
    </location>
</feature>
<evidence type="ECO:0000313" key="6">
    <source>
        <dbReference type="EMBL" id="EFA75619.1"/>
    </source>
</evidence>
<organism evidence="6 7">
    <name type="scientific">Heterostelium pallidum (strain ATCC 26659 / Pp 5 / PN500)</name>
    <name type="common">Cellular slime mold</name>
    <name type="synonym">Polysphondylium pallidum</name>
    <dbReference type="NCBI Taxonomy" id="670386"/>
    <lineage>
        <taxon>Eukaryota</taxon>
        <taxon>Amoebozoa</taxon>
        <taxon>Evosea</taxon>
        <taxon>Eumycetozoa</taxon>
        <taxon>Dictyostelia</taxon>
        <taxon>Acytosteliales</taxon>
        <taxon>Acytosteliaceae</taxon>
        <taxon>Heterostelium</taxon>
    </lineage>
</organism>
<feature type="coiled-coil region" evidence="3">
    <location>
        <begin position="737"/>
        <end position="764"/>
    </location>
</feature>
<dbReference type="Proteomes" id="UP000001396">
    <property type="component" value="Unassembled WGS sequence"/>
</dbReference>
<dbReference type="SUPFAM" id="SSF48371">
    <property type="entry name" value="ARM repeat"/>
    <property type="match status" value="2"/>
</dbReference>
<feature type="compositionally biased region" description="Low complexity" evidence="4">
    <location>
        <begin position="482"/>
        <end position="492"/>
    </location>
</feature>
<gene>
    <name evidence="6" type="ORF">PPL_11125</name>
</gene>
<dbReference type="OMA" id="HQFSETG"/>
<evidence type="ECO:0000256" key="2">
    <source>
        <dbReference type="ARBA" id="ARBA00022840"/>
    </source>
</evidence>